<name>X1PQH5_9ZZZZ</name>
<proteinExistence type="predicted"/>
<dbReference type="EMBL" id="BARV01034278">
    <property type="protein sequence ID" value="GAI58088.1"/>
    <property type="molecule type" value="Genomic_DNA"/>
</dbReference>
<sequence length="152" mass="16320">MLYFLGVMLGSGGLHFNWPEMDWVGVLHRIAVCYFFAALLVMHTKWQTQAIVTGALLLLYWAALTLVPVPGHGAGIITPEGCLPAYIDQQFLPGKISEAFYGYGDSNGILPTLASISTALLGVLTGHWLRSNRPGNHKVTGLALAGLISLSV</sequence>
<reference evidence="2" key="1">
    <citation type="journal article" date="2014" name="Front. Microbiol.">
        <title>High frequency of phylogenetically diverse reductive dehalogenase-homologous genes in deep subseafloor sedimentary metagenomes.</title>
        <authorList>
            <person name="Kawai M."/>
            <person name="Futagami T."/>
            <person name="Toyoda A."/>
            <person name="Takaki Y."/>
            <person name="Nishi S."/>
            <person name="Hori S."/>
            <person name="Arai W."/>
            <person name="Tsubouchi T."/>
            <person name="Morono Y."/>
            <person name="Uchiyama I."/>
            <person name="Ito T."/>
            <person name="Fujiyama A."/>
            <person name="Inagaki F."/>
            <person name="Takami H."/>
        </authorList>
    </citation>
    <scope>NUCLEOTIDE SEQUENCE</scope>
    <source>
        <strain evidence="2">Expedition CK06-06</strain>
    </source>
</reference>
<feature type="transmembrane region" description="Helical" evidence="1">
    <location>
        <begin position="23"/>
        <end position="43"/>
    </location>
</feature>
<keyword evidence="1" id="KW-1133">Transmembrane helix</keyword>
<feature type="transmembrane region" description="Helical" evidence="1">
    <location>
        <begin position="109"/>
        <end position="129"/>
    </location>
</feature>
<evidence type="ECO:0000256" key="1">
    <source>
        <dbReference type="SAM" id="Phobius"/>
    </source>
</evidence>
<accession>X1PQH5</accession>
<evidence type="ECO:0000313" key="2">
    <source>
        <dbReference type="EMBL" id="GAI58088.1"/>
    </source>
</evidence>
<organism evidence="2">
    <name type="scientific">marine sediment metagenome</name>
    <dbReference type="NCBI Taxonomy" id="412755"/>
    <lineage>
        <taxon>unclassified sequences</taxon>
        <taxon>metagenomes</taxon>
        <taxon>ecological metagenomes</taxon>
    </lineage>
</organism>
<gene>
    <name evidence="2" type="ORF">S06H3_53718</name>
</gene>
<dbReference type="AlphaFoldDB" id="X1PQH5"/>
<comment type="caution">
    <text evidence="2">The sequence shown here is derived from an EMBL/GenBank/DDBJ whole genome shotgun (WGS) entry which is preliminary data.</text>
</comment>
<keyword evidence="1" id="KW-0472">Membrane</keyword>
<evidence type="ECO:0008006" key="3">
    <source>
        <dbReference type="Google" id="ProtNLM"/>
    </source>
</evidence>
<keyword evidence="1" id="KW-0812">Transmembrane</keyword>
<protein>
    <recommendedName>
        <fullName evidence="3">Heparan-alpha-glucosaminide N-acetyltransferase catalytic domain-containing protein</fullName>
    </recommendedName>
</protein>
<feature type="non-terminal residue" evidence="2">
    <location>
        <position position="152"/>
    </location>
</feature>
<feature type="transmembrane region" description="Helical" evidence="1">
    <location>
        <begin position="50"/>
        <end position="69"/>
    </location>
</feature>